<evidence type="ECO:0000313" key="1">
    <source>
        <dbReference type="EMBL" id="PAU46899.1"/>
    </source>
</evidence>
<dbReference type="EMBL" id="NSJV01000413">
    <property type="protein sequence ID" value="PAU46899.1"/>
    <property type="molecule type" value="Genomic_DNA"/>
</dbReference>
<evidence type="ECO:0000313" key="2">
    <source>
        <dbReference type="Proteomes" id="UP000218944"/>
    </source>
</evidence>
<name>A0A2A2D692_9ACTN</name>
<sequence length="149" mass="16725">MASNEIRFDRQPRDDLGVLEVAPRIDGIPLTELIDRFETDAGMQPAGDAYGGLIPEYFRFGPLEDHFHGRSTDAMGPKTPLLGCECGELGCWPLMARIAVTADLVTWDFFEQPYRTARDYTAFGPFQFDRHQYDDALRALSAEISSTDT</sequence>
<reference evidence="1 2" key="1">
    <citation type="submission" date="2017-08" db="EMBL/GenBank/DDBJ databases">
        <title>Genome sequence of Streptomyces albireticuli NRRL B-1670.</title>
        <authorList>
            <person name="Graham D.E."/>
            <person name="Mahan K.M."/>
            <person name="Klingeman D.M."/>
            <person name="Hettich R.L."/>
            <person name="Parry R.J."/>
            <person name="Spain J.C."/>
        </authorList>
    </citation>
    <scope>NUCLEOTIDE SEQUENCE [LARGE SCALE GENOMIC DNA]</scope>
    <source>
        <strain evidence="1 2">NRRL B-1670</strain>
    </source>
</reference>
<dbReference type="AlphaFoldDB" id="A0A2A2D692"/>
<dbReference type="Proteomes" id="UP000218944">
    <property type="component" value="Unassembled WGS sequence"/>
</dbReference>
<comment type="caution">
    <text evidence="1">The sequence shown here is derived from an EMBL/GenBank/DDBJ whole genome shotgun (WGS) entry which is preliminary data.</text>
</comment>
<protein>
    <submittedName>
        <fullName evidence="1">Uncharacterized protein</fullName>
    </submittedName>
</protein>
<gene>
    <name evidence="1" type="ORF">CK936_21600</name>
</gene>
<keyword evidence="2" id="KW-1185">Reference proteome</keyword>
<organism evidence="1 2">
    <name type="scientific">Streptomyces albireticuli</name>
    <dbReference type="NCBI Taxonomy" id="1940"/>
    <lineage>
        <taxon>Bacteria</taxon>
        <taxon>Bacillati</taxon>
        <taxon>Actinomycetota</taxon>
        <taxon>Actinomycetes</taxon>
        <taxon>Kitasatosporales</taxon>
        <taxon>Streptomycetaceae</taxon>
        <taxon>Streptomyces</taxon>
    </lineage>
</organism>
<accession>A0A2A2D692</accession>
<dbReference type="RefSeq" id="WP_095582605.1">
    <property type="nucleotide sequence ID" value="NZ_JAJQQQ010000020.1"/>
</dbReference>
<proteinExistence type="predicted"/>